<comment type="cofactor">
    <cofactor evidence="11">
        <name>Mg(2+)</name>
        <dbReference type="ChEBI" id="CHEBI:18420"/>
    </cofactor>
</comment>
<dbReference type="RefSeq" id="WP_317936619.1">
    <property type="nucleotide sequence ID" value="NZ_JAUBDH010000009.1"/>
</dbReference>
<comment type="similarity">
    <text evidence="2 11">Belongs to the HPrK/P family.</text>
</comment>
<dbReference type="InterPro" id="IPR011104">
    <property type="entry name" value="Hpr_kin/Pase_C"/>
</dbReference>
<feature type="binding site" evidence="11">
    <location>
        <begin position="153"/>
        <end position="160"/>
    </location>
    <ligand>
        <name>ATP</name>
        <dbReference type="ChEBI" id="CHEBI:30616"/>
    </ligand>
</feature>
<evidence type="ECO:0000256" key="8">
    <source>
        <dbReference type="ARBA" id="ARBA00023268"/>
    </source>
</evidence>
<comment type="subunit">
    <text evidence="11">Homohexamer.</text>
</comment>
<dbReference type="Proteomes" id="UP001280629">
    <property type="component" value="Unassembled WGS sequence"/>
</dbReference>
<feature type="binding site" evidence="11">
    <location>
        <position position="202"/>
    </location>
    <ligand>
        <name>Mg(2+)</name>
        <dbReference type="ChEBI" id="CHEBI:18420"/>
    </ligand>
</feature>
<evidence type="ECO:0000256" key="11">
    <source>
        <dbReference type="HAMAP-Rule" id="MF_01249"/>
    </source>
</evidence>
<keyword evidence="11" id="KW-0479">Metal-binding</keyword>
<keyword evidence="8 11" id="KW-0511">Multifunctional enzyme</keyword>
<keyword evidence="3 11" id="KW-0723">Serine/threonine-protein kinase</keyword>
<evidence type="ECO:0000256" key="1">
    <source>
        <dbReference type="ARBA" id="ARBA00001120"/>
    </source>
</evidence>
<dbReference type="Pfam" id="PF02603">
    <property type="entry name" value="Hpr_kinase_N"/>
    <property type="match status" value="1"/>
</dbReference>
<dbReference type="InterPro" id="IPR011126">
    <property type="entry name" value="Hpr_kin/Pase_Hpr_N"/>
</dbReference>
<keyword evidence="11" id="KW-0460">Magnesium</keyword>
<comment type="catalytic activity">
    <reaction evidence="10 11">
        <text>[HPr protein]-O-phospho-L-serine + phosphate + H(+) = [HPr protein]-L-serine + diphosphate</text>
        <dbReference type="Rhea" id="RHEA:46604"/>
        <dbReference type="Rhea" id="RHEA-COMP:11602"/>
        <dbReference type="Rhea" id="RHEA-COMP:11603"/>
        <dbReference type="ChEBI" id="CHEBI:15378"/>
        <dbReference type="ChEBI" id="CHEBI:29999"/>
        <dbReference type="ChEBI" id="CHEBI:33019"/>
        <dbReference type="ChEBI" id="CHEBI:43474"/>
        <dbReference type="ChEBI" id="CHEBI:83421"/>
    </reaction>
</comment>
<keyword evidence="6 11" id="KW-0418">Kinase</keyword>
<dbReference type="EMBL" id="JAUBDH010000009">
    <property type="protein sequence ID" value="MDW0111033.1"/>
    <property type="molecule type" value="Genomic_DNA"/>
</dbReference>
<keyword evidence="15" id="KW-1185">Reference proteome</keyword>
<feature type="active site" evidence="11">
    <location>
        <position position="138"/>
    </location>
</feature>
<evidence type="ECO:0000313" key="15">
    <source>
        <dbReference type="Proteomes" id="UP001280629"/>
    </source>
</evidence>
<dbReference type="GO" id="GO:0016301">
    <property type="term" value="F:kinase activity"/>
    <property type="evidence" value="ECO:0007669"/>
    <property type="project" value="UniProtKB-KW"/>
</dbReference>
<evidence type="ECO:0000256" key="2">
    <source>
        <dbReference type="ARBA" id="ARBA00006883"/>
    </source>
</evidence>
<keyword evidence="9 11" id="KW-0119">Carbohydrate metabolism</keyword>
<dbReference type="Gene3D" id="3.40.1390.20">
    <property type="entry name" value="HprK N-terminal domain-like"/>
    <property type="match status" value="1"/>
</dbReference>
<protein>
    <recommendedName>
        <fullName evidence="11">HPr kinase/phosphorylase</fullName>
        <shortName evidence="11">HPrK/P</shortName>
        <ecNumber evidence="11">2.7.11.-</ecNumber>
        <ecNumber evidence="11">2.7.4.-</ecNumber>
    </recommendedName>
    <alternativeName>
        <fullName evidence="11">HPr(Ser) kinase/phosphorylase</fullName>
    </alternativeName>
</protein>
<dbReference type="Gene3D" id="3.40.50.300">
    <property type="entry name" value="P-loop containing nucleotide triphosphate hydrolases"/>
    <property type="match status" value="1"/>
</dbReference>
<feature type="region of interest" description="Important for the catalytic mechanism of both phosphorylation and dephosphorylation" evidence="11">
    <location>
        <begin position="201"/>
        <end position="210"/>
    </location>
</feature>
<feature type="region of interest" description="Important for the catalytic mechanism of dephosphorylation" evidence="11">
    <location>
        <begin position="264"/>
        <end position="269"/>
    </location>
</feature>
<dbReference type="SUPFAM" id="SSF75138">
    <property type="entry name" value="HprK N-terminal domain-like"/>
    <property type="match status" value="1"/>
</dbReference>
<dbReference type="InterPro" id="IPR003755">
    <property type="entry name" value="HPr(Ser)_kin/Pase"/>
</dbReference>
<accession>A0ABU4G252</accession>
<organism evidence="14 15">
    <name type="scientific">Sporosarcina aquimarina</name>
    <dbReference type="NCBI Taxonomy" id="114975"/>
    <lineage>
        <taxon>Bacteria</taxon>
        <taxon>Bacillati</taxon>
        <taxon>Bacillota</taxon>
        <taxon>Bacilli</taxon>
        <taxon>Bacillales</taxon>
        <taxon>Caryophanaceae</taxon>
        <taxon>Sporosarcina</taxon>
    </lineage>
</organism>
<dbReference type="CDD" id="cd01918">
    <property type="entry name" value="HprK_C"/>
    <property type="match status" value="1"/>
</dbReference>
<feature type="domain" description="HPr kinase/phosphorylase C-terminal" evidence="13">
    <location>
        <begin position="130"/>
        <end position="298"/>
    </location>
</feature>
<feature type="active site" evidence="11">
    <location>
        <position position="159"/>
    </location>
</feature>
<name>A0ABU4G252_9BACL</name>
<keyword evidence="7 11" id="KW-0067">ATP-binding</keyword>
<dbReference type="EC" id="2.7.4.-" evidence="11"/>
<feature type="binding site" evidence="11">
    <location>
        <position position="160"/>
    </location>
    <ligand>
        <name>Mg(2+)</name>
        <dbReference type="ChEBI" id="CHEBI:18420"/>
    </ligand>
</feature>
<comment type="caution">
    <text evidence="14">The sequence shown here is derived from an EMBL/GenBank/DDBJ whole genome shotgun (WGS) entry which is preliminary data.</text>
</comment>
<sequence>MSEVTVKDMQDRFGLELLVGEVGIDRTIELSDISRPGLEMAGYFDFYPRTRIQLLGKTEISFFEMLPEAHRIERMNLLCTPETPAFVLAHGVTLPPELETAAERMGIAVLSSDVPTTRLSGMITNFLAGRLAPMETLHGVLVDVYGIGVLITGKSGVGKSETALELVKRGHRLIADDSVEIREVAKNILIGSPPPLLQHMLEIRGVGIIDIMTLFGASSVKDDKRIVLVIELELWDPDKMYDRLGVDEDTLKIMDSEVTKLVVPVRPGRNLSVIIEVAAMDYRLKSLGINAAEEFTNKLDAVISEKSAAAEEKGINR</sequence>
<keyword evidence="4 11" id="KW-0808">Transferase</keyword>
<evidence type="ECO:0000256" key="7">
    <source>
        <dbReference type="ARBA" id="ARBA00022840"/>
    </source>
</evidence>
<dbReference type="InterPro" id="IPR027417">
    <property type="entry name" value="P-loop_NTPase"/>
</dbReference>
<comment type="miscellaneous">
    <text evidence="11">Both phosphorylation and phosphorolysis are carried out by the same active site and suggest a common mechanism for both reactions.</text>
</comment>
<dbReference type="InterPro" id="IPR028979">
    <property type="entry name" value="Ser_kin/Pase_Hpr-like_N_sf"/>
</dbReference>
<comment type="catalytic activity">
    <reaction evidence="1 11">
        <text>[HPr protein]-L-serine + ATP = [HPr protein]-O-phospho-L-serine + ADP + H(+)</text>
        <dbReference type="Rhea" id="RHEA:46600"/>
        <dbReference type="Rhea" id="RHEA-COMP:11602"/>
        <dbReference type="Rhea" id="RHEA-COMP:11603"/>
        <dbReference type="ChEBI" id="CHEBI:15378"/>
        <dbReference type="ChEBI" id="CHEBI:29999"/>
        <dbReference type="ChEBI" id="CHEBI:30616"/>
        <dbReference type="ChEBI" id="CHEBI:83421"/>
        <dbReference type="ChEBI" id="CHEBI:456216"/>
    </reaction>
</comment>
<dbReference type="EC" id="2.7.11.-" evidence="11"/>
<dbReference type="PANTHER" id="PTHR30305">
    <property type="entry name" value="PROTEIN YJDM-RELATED"/>
    <property type="match status" value="1"/>
</dbReference>
<evidence type="ECO:0000256" key="9">
    <source>
        <dbReference type="ARBA" id="ARBA00023277"/>
    </source>
</evidence>
<evidence type="ECO:0000256" key="3">
    <source>
        <dbReference type="ARBA" id="ARBA00022527"/>
    </source>
</evidence>
<dbReference type="PANTHER" id="PTHR30305:SF1">
    <property type="entry name" value="HPR KINASE_PHOSPHORYLASE"/>
    <property type="match status" value="1"/>
</dbReference>
<dbReference type="HAMAP" id="MF_01249">
    <property type="entry name" value="HPr_kinase"/>
    <property type="match status" value="1"/>
</dbReference>
<dbReference type="Pfam" id="PF07475">
    <property type="entry name" value="Hpr_kinase_C"/>
    <property type="match status" value="1"/>
</dbReference>
<dbReference type="NCBIfam" id="TIGR00679">
    <property type="entry name" value="hpr-ser"/>
    <property type="match status" value="1"/>
</dbReference>
<feature type="domain" description="HPr(Ser) kinase/phosphorylase N-terminal" evidence="12">
    <location>
        <begin position="4"/>
        <end position="127"/>
    </location>
</feature>
<evidence type="ECO:0000259" key="13">
    <source>
        <dbReference type="Pfam" id="PF07475"/>
    </source>
</evidence>
<feature type="active site" evidence="11">
    <location>
        <position position="243"/>
    </location>
</feature>
<reference evidence="14 15" key="1">
    <citation type="submission" date="2023-06" db="EMBL/GenBank/DDBJ databases">
        <title>Sporosarcina sp. nov., isolated from Korean traditional fermented seafood 'Jeotgal'.</title>
        <authorList>
            <person name="Yang A.-I."/>
            <person name="Shin N.-R."/>
        </authorList>
    </citation>
    <scope>NUCLEOTIDE SEQUENCE [LARGE SCALE GENOMIC DNA]</scope>
    <source>
        <strain evidence="14 15">KCTC3840</strain>
    </source>
</reference>
<keyword evidence="5 11" id="KW-0547">Nucleotide-binding</keyword>
<feature type="active site" description="Proton acceptor; for phosphorylation activity. Proton donor; for dephosphorylation activity" evidence="11">
    <location>
        <position position="177"/>
    </location>
</feature>
<evidence type="ECO:0000256" key="10">
    <source>
        <dbReference type="ARBA" id="ARBA00047657"/>
    </source>
</evidence>
<comment type="domain">
    <text evidence="11">The Walker A ATP-binding motif also binds Pi and PPi.</text>
</comment>
<evidence type="ECO:0000256" key="5">
    <source>
        <dbReference type="ARBA" id="ARBA00022741"/>
    </source>
</evidence>
<gene>
    <name evidence="11 14" type="primary">hprK</name>
    <name evidence="14" type="ORF">QT716_13400</name>
</gene>
<evidence type="ECO:0000259" key="12">
    <source>
        <dbReference type="Pfam" id="PF02603"/>
    </source>
</evidence>
<comment type="function">
    <text evidence="11">Catalyzes the ATP- as well as the pyrophosphate-dependent phosphorylation of a specific serine residue in HPr, a phosphocarrier protein of the phosphoenolpyruvate-dependent sugar phosphotransferase system (PTS). HprK/P also catalyzes the pyrophosphate-producing, inorganic phosphate-dependent dephosphorylation (phosphorolysis) of seryl-phosphorylated HPr (P-Ser-HPr). The two antagonistic activities of HprK/P are regulated by several intracellular metabolites, which change their concentration in response to the absence or presence of rapidly metabolisable carbon sources (glucose, fructose, etc.) in the growth medium. Therefore, by controlling the phosphorylation state of HPr, HPrK/P is a sensor enzyme that plays a major role in the regulation of carbon metabolism and sugar transport: it mediates carbon catabolite repression (CCR), and regulates PTS-catalyzed carbohydrate uptake and inducer exclusion.</text>
</comment>
<dbReference type="SUPFAM" id="SSF53795">
    <property type="entry name" value="PEP carboxykinase-like"/>
    <property type="match status" value="1"/>
</dbReference>
<evidence type="ECO:0000256" key="6">
    <source>
        <dbReference type="ARBA" id="ARBA00022777"/>
    </source>
</evidence>
<proteinExistence type="inferred from homology"/>
<evidence type="ECO:0000313" key="14">
    <source>
        <dbReference type="EMBL" id="MDW0111033.1"/>
    </source>
</evidence>
<evidence type="ECO:0000256" key="4">
    <source>
        <dbReference type="ARBA" id="ARBA00022679"/>
    </source>
</evidence>